<dbReference type="PANTHER" id="PTHR47957">
    <property type="entry name" value="ATP-DEPENDENT HELICASE HRQ1"/>
    <property type="match status" value="1"/>
</dbReference>
<reference evidence="6" key="1">
    <citation type="journal article" date="2020" name="mSystems">
        <title>Genome- and Community-Level Interaction Insights into Carbon Utilization and Element Cycling Functions of Hydrothermarchaeota in Hydrothermal Sediment.</title>
        <authorList>
            <person name="Zhou Z."/>
            <person name="Liu Y."/>
            <person name="Xu W."/>
            <person name="Pan J."/>
            <person name="Luo Z.H."/>
            <person name="Li M."/>
        </authorList>
    </citation>
    <scope>NUCLEOTIDE SEQUENCE [LARGE SCALE GENOMIC DNA]</scope>
    <source>
        <strain evidence="6">HyVt-19</strain>
    </source>
</reference>
<dbReference type="SMART" id="SM00490">
    <property type="entry name" value="HELICc"/>
    <property type="match status" value="1"/>
</dbReference>
<evidence type="ECO:0000256" key="3">
    <source>
        <dbReference type="SAM" id="MobiDB-lite"/>
    </source>
</evidence>
<feature type="domain" description="Helicase ATP-binding" evidence="4">
    <location>
        <begin position="65"/>
        <end position="241"/>
    </location>
</feature>
<evidence type="ECO:0000259" key="4">
    <source>
        <dbReference type="PROSITE" id="PS51192"/>
    </source>
</evidence>
<gene>
    <name evidence="6" type="ORF">ENG14_01265</name>
</gene>
<dbReference type="PANTHER" id="PTHR47957:SF3">
    <property type="entry name" value="ATP-DEPENDENT HELICASE HRQ1"/>
    <property type="match status" value="1"/>
</dbReference>
<comment type="caution">
    <text evidence="6">The sequence shown here is derived from an EMBL/GenBank/DDBJ whole genome shotgun (WGS) entry which is preliminary data.</text>
</comment>
<dbReference type="Gene3D" id="3.40.50.300">
    <property type="entry name" value="P-loop containing nucleotide triphosphate hydrolases"/>
    <property type="match status" value="2"/>
</dbReference>
<keyword evidence="1" id="KW-0547">Nucleotide-binding</keyword>
<feature type="region of interest" description="Disordered" evidence="3">
    <location>
        <begin position="303"/>
        <end position="323"/>
    </location>
</feature>
<dbReference type="AlphaFoldDB" id="A0A7C1AVB4"/>
<dbReference type="GO" id="GO:0043138">
    <property type="term" value="F:3'-5' DNA helicase activity"/>
    <property type="evidence" value="ECO:0007669"/>
    <property type="project" value="TreeGrafter"/>
</dbReference>
<keyword evidence="6" id="KW-0378">Hydrolase</keyword>
<dbReference type="PROSITE" id="PS51194">
    <property type="entry name" value="HELICASE_CTER"/>
    <property type="match status" value="1"/>
</dbReference>
<dbReference type="EMBL" id="DQZW01000061">
    <property type="protein sequence ID" value="HDL89517.1"/>
    <property type="molecule type" value="Genomic_DNA"/>
</dbReference>
<accession>A0A7C1AVB4</accession>
<dbReference type="GO" id="GO:0003676">
    <property type="term" value="F:nucleic acid binding"/>
    <property type="evidence" value="ECO:0007669"/>
    <property type="project" value="InterPro"/>
</dbReference>
<evidence type="ECO:0000259" key="5">
    <source>
        <dbReference type="PROSITE" id="PS51194"/>
    </source>
</evidence>
<dbReference type="GO" id="GO:0006289">
    <property type="term" value="P:nucleotide-excision repair"/>
    <property type="evidence" value="ECO:0007669"/>
    <property type="project" value="TreeGrafter"/>
</dbReference>
<keyword evidence="2" id="KW-0067">ATP-binding</keyword>
<evidence type="ECO:0000256" key="1">
    <source>
        <dbReference type="ARBA" id="ARBA00022741"/>
    </source>
</evidence>
<protein>
    <submittedName>
        <fullName evidence="6">DEAD/DEAH box helicase</fullName>
    </submittedName>
</protein>
<dbReference type="Pfam" id="PF00270">
    <property type="entry name" value="DEAD"/>
    <property type="match status" value="1"/>
</dbReference>
<dbReference type="GO" id="GO:0005524">
    <property type="term" value="F:ATP binding"/>
    <property type="evidence" value="ECO:0007669"/>
    <property type="project" value="UniProtKB-KW"/>
</dbReference>
<keyword evidence="6" id="KW-0347">Helicase</keyword>
<name>A0A7C1AVB4_9BACT</name>
<dbReference type="InterPro" id="IPR011545">
    <property type="entry name" value="DEAD/DEAH_box_helicase_dom"/>
</dbReference>
<organism evidence="6">
    <name type="scientific">Thermodesulforhabdus norvegica</name>
    <dbReference type="NCBI Taxonomy" id="39841"/>
    <lineage>
        <taxon>Bacteria</taxon>
        <taxon>Pseudomonadati</taxon>
        <taxon>Thermodesulfobacteriota</taxon>
        <taxon>Syntrophobacteria</taxon>
        <taxon>Syntrophobacterales</taxon>
        <taxon>Thermodesulforhabdaceae</taxon>
        <taxon>Thermodesulforhabdus</taxon>
    </lineage>
</organism>
<evidence type="ECO:0000313" key="6">
    <source>
        <dbReference type="EMBL" id="HDL89517.1"/>
    </source>
</evidence>
<dbReference type="Pfam" id="PF00271">
    <property type="entry name" value="Helicase_C"/>
    <property type="match status" value="1"/>
</dbReference>
<dbReference type="InterPro" id="IPR014001">
    <property type="entry name" value="Helicase_ATP-bd"/>
</dbReference>
<dbReference type="SUPFAM" id="SSF52540">
    <property type="entry name" value="P-loop containing nucleoside triphosphate hydrolases"/>
    <property type="match status" value="1"/>
</dbReference>
<dbReference type="SMART" id="SM00487">
    <property type="entry name" value="DEXDc"/>
    <property type="match status" value="1"/>
</dbReference>
<dbReference type="InterPro" id="IPR027417">
    <property type="entry name" value="P-loop_NTPase"/>
</dbReference>
<dbReference type="Proteomes" id="UP000886355">
    <property type="component" value="Unassembled WGS sequence"/>
</dbReference>
<sequence>MEAYFTENLVSSIAEQSGFEILDRHVLPSRGARFLPVPSDLHDSIRDFVNQNYPGGLFCHQAKAIEASLEGDDICLSTSTASGKSLVFMAVTVDLILRSDTSKVLAFYPARALIQDQIEKWRAILKPFDINFGYIDGGVAMEKRLSILDTCRVVLMTPDVAHAWLMSNLGTHEIRNFLKSIRILILDEAHIYEGVFGTNMAYFLRRLQAVSKLERIITSTATLDNPSEFVYQITGRQPRSFGPEVDCSGSPQRSILLAREVTGKSFESMVGLLRRLARFNKGKFLAFGDTRRMVEQVVMALKRSPNEEDDQEEKNGHIGISEELNTKEGSVNNLKVPRVLPYRAGYETIDRNEIQKALAKGNLVGVISTSALELGIDIGEIDLIILLNQPPSMKAFWQRVGRGGRKRSGVCLFIDNRGTIADKPAGLRKYVDSPIEPSWLYLDNRYIQYTNALCAALEFREHGKDQYDTAPFNSLPSKFNKFLENEINPTEIIPHDLYPLKQRAQAGPHREFPIRTGMEKSFQVKDKFGSPLGTLTFSQSLREAYPGAVYYYMGRPYRVNRFKYRQGEIYVYREKYWTTRPKAWTMVFPNFEGGMLKLFRSDEGFVAESEMQVSERVTGFIEQRGSTKENHEYGPSSTFSQRELNRFFETTGVCWWFPVAYVNSEVMASRILEAFCFKFGVQRRDLGIGTFHSNTSPIGLEKCKGICIFDATHGSLRLTERLAENFAEVLEEAISFAQSQRDSLAIYELEELSRFVRDLRSEGIEDIQKIELDDEENWTKVIAPGEKGIYDSAKGPMEVLVLDHRYTPQGLMYELKHPKGRRKFDITTPLSKNVPLSERIVPKTGVKWLVAANTVRPVPGETRMVLVNLMTGESKPL</sequence>
<evidence type="ECO:0000256" key="2">
    <source>
        <dbReference type="ARBA" id="ARBA00022840"/>
    </source>
</evidence>
<proteinExistence type="predicted"/>
<feature type="domain" description="Helicase C-terminal" evidence="5">
    <location>
        <begin position="271"/>
        <end position="453"/>
    </location>
</feature>
<dbReference type="GO" id="GO:0036297">
    <property type="term" value="P:interstrand cross-link repair"/>
    <property type="evidence" value="ECO:0007669"/>
    <property type="project" value="TreeGrafter"/>
</dbReference>
<dbReference type="InterPro" id="IPR001650">
    <property type="entry name" value="Helicase_C-like"/>
</dbReference>
<dbReference type="PROSITE" id="PS51192">
    <property type="entry name" value="HELICASE_ATP_BIND_1"/>
    <property type="match status" value="1"/>
</dbReference>